<reference evidence="7" key="2">
    <citation type="journal article" date="2024" name="Plant">
        <title>Genomic evolution and insights into agronomic trait innovations of Sesamum species.</title>
        <authorList>
            <person name="Miao H."/>
            <person name="Wang L."/>
            <person name="Qu L."/>
            <person name="Liu H."/>
            <person name="Sun Y."/>
            <person name="Le M."/>
            <person name="Wang Q."/>
            <person name="Wei S."/>
            <person name="Zheng Y."/>
            <person name="Lin W."/>
            <person name="Duan Y."/>
            <person name="Cao H."/>
            <person name="Xiong S."/>
            <person name="Wang X."/>
            <person name="Wei L."/>
            <person name="Li C."/>
            <person name="Ma Q."/>
            <person name="Ju M."/>
            <person name="Zhao R."/>
            <person name="Li G."/>
            <person name="Mu C."/>
            <person name="Tian Q."/>
            <person name="Mei H."/>
            <person name="Zhang T."/>
            <person name="Gao T."/>
            <person name="Zhang H."/>
        </authorList>
    </citation>
    <scope>NUCLEOTIDE SEQUENCE</scope>
    <source>
        <strain evidence="7">G02</strain>
    </source>
</reference>
<protein>
    <submittedName>
        <fullName evidence="7">Uncharacterized protein</fullName>
    </submittedName>
</protein>
<keyword evidence="3 6" id="KW-0812">Transmembrane</keyword>
<dbReference type="PANTHER" id="PTHR31113:SF2">
    <property type="entry name" value="OS04G0423200 PROTEIN"/>
    <property type="match status" value="1"/>
</dbReference>
<sequence>MWAKFRTSVIKKDKNKATESDRSLDVNDEYLCAFRTKSYTDFLGKAQLLVNEPKSSPAYSHCGLSEVLLDPAQETIASALDSAAPSNKSSDLKSLLFNYFDVSAEASKFCSQLLRSLGQVQSDYRFIHQMLDSMDDYYSSNDDQQFESIFSELRSRVVLKDPFSIIMNKQDFSRIHEKHSSVLQHLKSKSKRVARKIKLIKYMNKASGVCVAAACGLLAAAAIALALHTLTVLLMGPALLTLPPVKPFKKKFLDMGFLKYGFLSKIGNQLDAAAKGTYILNRDFDMMSRLVGRLQDEIDHNKEMIQFCLDRREDRISFQVLKEMKKCEFGFMKQVEEVEEHVYLCLVTINRARALLMKEISSLV</sequence>
<feature type="transmembrane region" description="Helical" evidence="6">
    <location>
        <begin position="217"/>
        <end position="242"/>
    </location>
</feature>
<keyword evidence="4 6" id="KW-1133">Transmembrane helix</keyword>
<evidence type="ECO:0000256" key="6">
    <source>
        <dbReference type="SAM" id="Phobius"/>
    </source>
</evidence>
<evidence type="ECO:0000256" key="4">
    <source>
        <dbReference type="ARBA" id="ARBA00022989"/>
    </source>
</evidence>
<dbReference type="InterPro" id="IPR007749">
    <property type="entry name" value="DUF677"/>
</dbReference>
<dbReference type="GO" id="GO:0016020">
    <property type="term" value="C:membrane"/>
    <property type="evidence" value="ECO:0007669"/>
    <property type="project" value="UniProtKB-SubCell"/>
</dbReference>
<evidence type="ECO:0000313" key="7">
    <source>
        <dbReference type="EMBL" id="KAL0365974.1"/>
    </source>
</evidence>
<accession>A0AAW2QDL8</accession>
<evidence type="ECO:0000256" key="1">
    <source>
        <dbReference type="ARBA" id="ARBA00004370"/>
    </source>
</evidence>
<name>A0AAW2QDL8_SESRA</name>
<comment type="caution">
    <text evidence="7">The sequence shown here is derived from an EMBL/GenBank/DDBJ whole genome shotgun (WGS) entry which is preliminary data.</text>
</comment>
<reference evidence="7" key="1">
    <citation type="submission" date="2020-06" db="EMBL/GenBank/DDBJ databases">
        <authorList>
            <person name="Li T."/>
            <person name="Hu X."/>
            <person name="Zhang T."/>
            <person name="Song X."/>
            <person name="Zhang H."/>
            <person name="Dai N."/>
            <person name="Sheng W."/>
            <person name="Hou X."/>
            <person name="Wei L."/>
        </authorList>
    </citation>
    <scope>NUCLEOTIDE SEQUENCE</scope>
    <source>
        <strain evidence="7">G02</strain>
        <tissue evidence="7">Leaf</tissue>
    </source>
</reference>
<dbReference type="Pfam" id="PF05055">
    <property type="entry name" value="DUF677"/>
    <property type="match status" value="1"/>
</dbReference>
<organism evidence="7">
    <name type="scientific">Sesamum radiatum</name>
    <name type="common">Black benniseed</name>
    <dbReference type="NCBI Taxonomy" id="300843"/>
    <lineage>
        <taxon>Eukaryota</taxon>
        <taxon>Viridiplantae</taxon>
        <taxon>Streptophyta</taxon>
        <taxon>Embryophyta</taxon>
        <taxon>Tracheophyta</taxon>
        <taxon>Spermatophyta</taxon>
        <taxon>Magnoliopsida</taxon>
        <taxon>eudicotyledons</taxon>
        <taxon>Gunneridae</taxon>
        <taxon>Pentapetalae</taxon>
        <taxon>asterids</taxon>
        <taxon>lamiids</taxon>
        <taxon>Lamiales</taxon>
        <taxon>Pedaliaceae</taxon>
        <taxon>Sesamum</taxon>
    </lineage>
</organism>
<evidence type="ECO:0000256" key="5">
    <source>
        <dbReference type="ARBA" id="ARBA00023136"/>
    </source>
</evidence>
<gene>
    <name evidence="7" type="ORF">Sradi_3487500</name>
</gene>
<dbReference type="AlphaFoldDB" id="A0AAW2QDL8"/>
<evidence type="ECO:0000256" key="2">
    <source>
        <dbReference type="ARBA" id="ARBA00009074"/>
    </source>
</evidence>
<comment type="subcellular location">
    <subcellularLocation>
        <location evidence="1">Membrane</location>
    </subcellularLocation>
</comment>
<evidence type="ECO:0000256" key="3">
    <source>
        <dbReference type="ARBA" id="ARBA00022692"/>
    </source>
</evidence>
<proteinExistence type="inferred from homology"/>
<dbReference type="PANTHER" id="PTHR31113">
    <property type="entry name" value="UPF0496 PROTEIN 3-RELATED"/>
    <property type="match status" value="1"/>
</dbReference>
<keyword evidence="5 6" id="KW-0472">Membrane</keyword>
<dbReference type="EMBL" id="JACGWJ010000015">
    <property type="protein sequence ID" value="KAL0365974.1"/>
    <property type="molecule type" value="Genomic_DNA"/>
</dbReference>
<comment type="similarity">
    <text evidence="2">Belongs to the UPF0496 family.</text>
</comment>